<dbReference type="EnsemblProtists" id="EOD30268">
    <property type="protein sequence ID" value="EOD30268"/>
    <property type="gene ID" value="EMIHUDRAFT_365518"/>
</dbReference>
<dbReference type="GO" id="GO:0032543">
    <property type="term" value="P:mitochondrial translation"/>
    <property type="evidence" value="ECO:0007669"/>
    <property type="project" value="TreeGrafter"/>
</dbReference>
<dbReference type="GO" id="GO:0032790">
    <property type="term" value="P:ribosome disassembly"/>
    <property type="evidence" value="ECO:0007669"/>
    <property type="project" value="TreeGrafter"/>
</dbReference>
<feature type="domain" description="Elongation factor EFG" evidence="4">
    <location>
        <begin position="31"/>
        <end position="134"/>
    </location>
</feature>
<proteinExistence type="predicted"/>
<dbReference type="SMART" id="SM00838">
    <property type="entry name" value="EFG_C"/>
    <property type="match status" value="1"/>
</dbReference>
<keyword evidence="1" id="KW-0547">Nucleotide-binding</keyword>
<dbReference type="Proteomes" id="UP000013827">
    <property type="component" value="Unassembled WGS sequence"/>
</dbReference>
<dbReference type="GO" id="GO:0005739">
    <property type="term" value="C:mitochondrion"/>
    <property type="evidence" value="ECO:0007669"/>
    <property type="project" value="TreeGrafter"/>
</dbReference>
<evidence type="ECO:0000256" key="1">
    <source>
        <dbReference type="ARBA" id="ARBA00022741"/>
    </source>
</evidence>
<dbReference type="PANTHER" id="PTHR43261:SF1">
    <property type="entry name" value="RIBOSOME-RELEASING FACTOR 2, MITOCHONDRIAL"/>
    <property type="match status" value="1"/>
</dbReference>
<dbReference type="Pfam" id="PF00679">
    <property type="entry name" value="EFG_C"/>
    <property type="match status" value="1"/>
</dbReference>
<dbReference type="PaxDb" id="2903-EOD30268"/>
<dbReference type="RefSeq" id="XP_005782697.1">
    <property type="nucleotide sequence ID" value="XM_005782640.1"/>
</dbReference>
<accession>A0A0D3K3D3</accession>
<dbReference type="HOGENOM" id="CLU_1820867_0_0_1"/>
<reference evidence="6" key="1">
    <citation type="journal article" date="2013" name="Nature">
        <title>Pan genome of the phytoplankton Emiliania underpins its global distribution.</title>
        <authorList>
            <person name="Read B.A."/>
            <person name="Kegel J."/>
            <person name="Klute M.J."/>
            <person name="Kuo A."/>
            <person name="Lefebvre S.C."/>
            <person name="Maumus F."/>
            <person name="Mayer C."/>
            <person name="Miller J."/>
            <person name="Monier A."/>
            <person name="Salamov A."/>
            <person name="Young J."/>
            <person name="Aguilar M."/>
            <person name="Claverie J.M."/>
            <person name="Frickenhaus S."/>
            <person name="Gonzalez K."/>
            <person name="Herman E.K."/>
            <person name="Lin Y.C."/>
            <person name="Napier J."/>
            <person name="Ogata H."/>
            <person name="Sarno A.F."/>
            <person name="Shmutz J."/>
            <person name="Schroeder D."/>
            <person name="de Vargas C."/>
            <person name="Verret F."/>
            <person name="von Dassow P."/>
            <person name="Valentin K."/>
            <person name="Van de Peer Y."/>
            <person name="Wheeler G."/>
            <person name="Dacks J.B."/>
            <person name="Delwiche C.F."/>
            <person name="Dyhrman S.T."/>
            <person name="Glockner G."/>
            <person name="John U."/>
            <person name="Richards T."/>
            <person name="Worden A.Z."/>
            <person name="Zhang X."/>
            <person name="Grigoriev I.V."/>
            <person name="Allen A.E."/>
            <person name="Bidle K."/>
            <person name="Borodovsky M."/>
            <person name="Bowler C."/>
            <person name="Brownlee C."/>
            <person name="Cock J.M."/>
            <person name="Elias M."/>
            <person name="Gladyshev V.N."/>
            <person name="Groth M."/>
            <person name="Guda C."/>
            <person name="Hadaegh A."/>
            <person name="Iglesias-Rodriguez M.D."/>
            <person name="Jenkins J."/>
            <person name="Jones B.M."/>
            <person name="Lawson T."/>
            <person name="Leese F."/>
            <person name="Lindquist E."/>
            <person name="Lobanov A."/>
            <person name="Lomsadze A."/>
            <person name="Malik S.B."/>
            <person name="Marsh M.E."/>
            <person name="Mackinder L."/>
            <person name="Mock T."/>
            <person name="Mueller-Roeber B."/>
            <person name="Pagarete A."/>
            <person name="Parker M."/>
            <person name="Probert I."/>
            <person name="Quesneville H."/>
            <person name="Raines C."/>
            <person name="Rensing S.A."/>
            <person name="Riano-Pachon D.M."/>
            <person name="Richier S."/>
            <person name="Rokitta S."/>
            <person name="Shiraiwa Y."/>
            <person name="Soanes D.M."/>
            <person name="van der Giezen M."/>
            <person name="Wahlund T.M."/>
            <person name="Williams B."/>
            <person name="Wilson W."/>
            <person name="Wolfe G."/>
            <person name="Wurch L.L."/>
        </authorList>
    </citation>
    <scope>NUCLEOTIDE SEQUENCE</scope>
</reference>
<dbReference type="STRING" id="2903.R1D4F9"/>
<dbReference type="InterPro" id="IPR000640">
    <property type="entry name" value="EFG_V-like"/>
</dbReference>
<dbReference type="InterPro" id="IPR035647">
    <property type="entry name" value="EFG_III/V"/>
</dbReference>
<dbReference type="InterPro" id="IPR035649">
    <property type="entry name" value="EFG_V"/>
</dbReference>
<sequence length="142" mass="15169">RRCVRRPPRLPASRGARRGLEQEAVAAASPVLLEPVMRVEVQTAEQHLGAVLSELTGAPSLLDAEAGPACARRGSVEKLLTPSDALRQTVLARAPLAAMVGYASALRSLTAGEASLSMEFSHYARVEPAVQQQLLLQMRGYV</sequence>
<keyword evidence="2" id="KW-0648">Protein biosynthesis</keyword>
<protein>
    <recommendedName>
        <fullName evidence="4">Elongation factor EFG domain-containing protein</fullName>
    </recommendedName>
</protein>
<reference evidence="5" key="2">
    <citation type="submission" date="2024-10" db="UniProtKB">
        <authorList>
            <consortium name="EnsemblProtists"/>
        </authorList>
    </citation>
    <scope>IDENTIFICATION</scope>
</reference>
<evidence type="ECO:0000256" key="2">
    <source>
        <dbReference type="ARBA" id="ARBA00022917"/>
    </source>
</evidence>
<evidence type="ECO:0000256" key="3">
    <source>
        <dbReference type="ARBA" id="ARBA00023134"/>
    </source>
</evidence>
<name>A0A0D3K3D3_EMIH1</name>
<dbReference type="CDD" id="cd03713">
    <property type="entry name" value="EFG_mtEFG_C"/>
    <property type="match status" value="1"/>
</dbReference>
<dbReference type="KEGG" id="ehx:EMIHUDRAFT_365518"/>
<evidence type="ECO:0000259" key="4">
    <source>
        <dbReference type="SMART" id="SM00838"/>
    </source>
</evidence>
<keyword evidence="6" id="KW-1185">Reference proteome</keyword>
<dbReference type="eggNOG" id="KOG0465">
    <property type="taxonomic scope" value="Eukaryota"/>
</dbReference>
<dbReference type="SUPFAM" id="SSF54980">
    <property type="entry name" value="EF-G C-terminal domain-like"/>
    <property type="match status" value="1"/>
</dbReference>
<organism evidence="5 6">
    <name type="scientific">Emiliania huxleyi (strain CCMP1516)</name>
    <dbReference type="NCBI Taxonomy" id="280463"/>
    <lineage>
        <taxon>Eukaryota</taxon>
        <taxon>Haptista</taxon>
        <taxon>Haptophyta</taxon>
        <taxon>Prymnesiophyceae</taxon>
        <taxon>Isochrysidales</taxon>
        <taxon>Noelaerhabdaceae</taxon>
        <taxon>Emiliania</taxon>
    </lineage>
</organism>
<keyword evidence="3" id="KW-0342">GTP-binding</keyword>
<dbReference type="AlphaFoldDB" id="A0A0D3K3D3"/>
<dbReference type="GO" id="GO:0003924">
    <property type="term" value="F:GTPase activity"/>
    <property type="evidence" value="ECO:0007669"/>
    <property type="project" value="TreeGrafter"/>
</dbReference>
<evidence type="ECO:0000313" key="6">
    <source>
        <dbReference type="Proteomes" id="UP000013827"/>
    </source>
</evidence>
<evidence type="ECO:0000313" key="5">
    <source>
        <dbReference type="EnsemblProtists" id="EOD30268"/>
    </source>
</evidence>
<dbReference type="PANTHER" id="PTHR43261">
    <property type="entry name" value="TRANSLATION ELONGATION FACTOR G-RELATED"/>
    <property type="match status" value="1"/>
</dbReference>
<dbReference type="GeneID" id="17275541"/>
<dbReference type="Gene3D" id="3.30.70.240">
    <property type="match status" value="1"/>
</dbReference>
<dbReference type="GO" id="GO:0005525">
    <property type="term" value="F:GTP binding"/>
    <property type="evidence" value="ECO:0007669"/>
    <property type="project" value="UniProtKB-KW"/>
</dbReference>